<comment type="similarity">
    <text evidence="16">Belongs to the chemokine-like receptor (CMKLR) family.</text>
</comment>
<evidence type="ECO:0000256" key="12">
    <source>
        <dbReference type="ARBA" id="ARBA00023157"/>
    </source>
</evidence>
<comment type="function">
    <text evidence="18">Receptor for the chemotactic and inflammatory peptide anaphylatoxin C5a. The ligand interacts with at least two sites on the receptor: a high-affinity site on the extracellular N-terminus, and a second site in the transmembrane region which activates downstream signaling events. Receptor activation stimulates chemotaxis, granule enzyme release, intracellular calcium release and superoxide anion production.</text>
</comment>
<dbReference type="PANTHER" id="PTHR24225">
    <property type="entry name" value="CHEMOTACTIC RECEPTOR"/>
    <property type="match status" value="1"/>
</dbReference>
<protein>
    <recommendedName>
        <fullName evidence="3">C5a anaphylatoxin chemotactic receptor 1</fullName>
    </recommendedName>
    <alternativeName>
        <fullName evidence="17">C5a anaphylatoxin chemotactic receptor</fullName>
    </alternativeName>
</protein>
<dbReference type="Proteomes" id="UP001652627">
    <property type="component" value="Chromosome 35"/>
</dbReference>
<evidence type="ECO:0000256" key="10">
    <source>
        <dbReference type="ARBA" id="ARBA00023040"/>
    </source>
</evidence>
<dbReference type="InterPro" id="IPR002234">
    <property type="entry name" value="Anphylx_rcpt_C3a/C5a1-2"/>
</dbReference>
<comment type="similarity">
    <text evidence="19">Belongs to the G-protein coupled receptor 1 family.</text>
</comment>
<evidence type="ECO:0000256" key="13">
    <source>
        <dbReference type="ARBA" id="ARBA00023170"/>
    </source>
</evidence>
<feature type="domain" description="G-protein coupled receptors family 1 profile" evidence="21">
    <location>
        <begin position="54"/>
        <end position="300"/>
    </location>
</feature>
<evidence type="ECO:0000256" key="8">
    <source>
        <dbReference type="ARBA" id="ARBA00022692"/>
    </source>
</evidence>
<evidence type="ECO:0000256" key="7">
    <source>
        <dbReference type="ARBA" id="ARBA00022641"/>
    </source>
</evidence>
<keyword evidence="15" id="KW-0968">Cytoplasmic vesicle</keyword>
<feature type="transmembrane region" description="Helical" evidence="20">
    <location>
        <begin position="111"/>
        <end position="130"/>
    </location>
</feature>
<keyword evidence="5" id="KW-0145">Chemotaxis</keyword>
<evidence type="ECO:0000256" key="9">
    <source>
        <dbReference type="ARBA" id="ARBA00022989"/>
    </source>
</evidence>
<proteinExistence type="inferred from homology"/>
<feature type="transmembrane region" description="Helical" evidence="20">
    <location>
        <begin position="41"/>
        <end position="63"/>
    </location>
</feature>
<evidence type="ECO:0000256" key="2">
    <source>
        <dbReference type="ARBA" id="ARBA00004651"/>
    </source>
</evidence>
<keyword evidence="14 19" id="KW-0807">Transducer</keyword>
<dbReference type="PROSITE" id="PS50262">
    <property type="entry name" value="G_PROTEIN_RECEP_F1_2"/>
    <property type="match status" value="1"/>
</dbReference>
<sequence length="331" mass="34701">MTVPWERSDDYADFDLNFTAPDFEGAQAVRPALPPSYGAALVLYALTFLLGVPGNAAVAWAAASEPRRRLSALCFLHLALADLLCCLALPFLALPLAHDHHWPLGRFACKLLPSLTILNMFASVLLLTAISAHRCALLTQPGWCRRHGTPGLARGVCAAAWGLAALLTIPSFVFRTTRRDAFSDKETCVLDYGAAGRRAELLAAALRLLCGLLLPAAAMAACCGLLLARLHAAGRRPPRPTAAVLAMAGCFVGCWLPYHAVLLALAAHQPGTAAYARAQAAQPLAVALAYVNSAADPLLYALVGPGLRRLRGPAASPTVSVASTAATEAGL</sequence>
<organism evidence="22 23">
    <name type="scientific">Apteryx mantelli</name>
    <name type="common">North Island brown kiwi</name>
    <dbReference type="NCBI Taxonomy" id="2696672"/>
    <lineage>
        <taxon>Eukaryota</taxon>
        <taxon>Metazoa</taxon>
        <taxon>Chordata</taxon>
        <taxon>Craniata</taxon>
        <taxon>Vertebrata</taxon>
        <taxon>Euteleostomi</taxon>
        <taxon>Archelosauria</taxon>
        <taxon>Archosauria</taxon>
        <taxon>Dinosauria</taxon>
        <taxon>Saurischia</taxon>
        <taxon>Theropoda</taxon>
        <taxon>Coelurosauria</taxon>
        <taxon>Aves</taxon>
        <taxon>Palaeognathae</taxon>
        <taxon>Apterygiformes</taxon>
        <taxon>Apterygidae</taxon>
        <taxon>Apteryx</taxon>
    </lineage>
</organism>
<dbReference type="InterPro" id="IPR000826">
    <property type="entry name" value="Formyl_rcpt-rel"/>
</dbReference>
<keyword evidence="8 19" id="KW-0812">Transmembrane</keyword>
<keyword evidence="22" id="KW-1185">Reference proteome</keyword>
<dbReference type="Gene3D" id="1.20.1070.10">
    <property type="entry name" value="Rhodopsin 7-helix transmembrane proteins"/>
    <property type="match status" value="1"/>
</dbReference>
<evidence type="ECO:0000256" key="16">
    <source>
        <dbReference type="ARBA" id="ARBA00025736"/>
    </source>
</evidence>
<comment type="subcellular location">
    <subcellularLocation>
        <location evidence="2">Cell membrane</location>
        <topology evidence="2">Multi-pass membrane protein</topology>
    </subcellularLocation>
    <subcellularLocation>
        <location evidence="1">Cytoplasmic vesicle</location>
    </subcellularLocation>
</comment>
<dbReference type="PROSITE" id="PS00237">
    <property type="entry name" value="G_PROTEIN_RECEP_F1_1"/>
    <property type="match status" value="1"/>
</dbReference>
<evidence type="ECO:0000256" key="6">
    <source>
        <dbReference type="ARBA" id="ARBA00022553"/>
    </source>
</evidence>
<dbReference type="Pfam" id="PF00001">
    <property type="entry name" value="7tm_1"/>
    <property type="match status" value="1"/>
</dbReference>
<evidence type="ECO:0000256" key="19">
    <source>
        <dbReference type="RuleBase" id="RU000688"/>
    </source>
</evidence>
<evidence type="ECO:0000256" key="5">
    <source>
        <dbReference type="ARBA" id="ARBA00022500"/>
    </source>
</evidence>
<evidence type="ECO:0000256" key="14">
    <source>
        <dbReference type="ARBA" id="ARBA00023224"/>
    </source>
</evidence>
<keyword evidence="4" id="KW-1003">Cell membrane</keyword>
<dbReference type="PANTHER" id="PTHR24225:SF29">
    <property type="entry name" value="C5A ANAPHYLATOXIN CHEMOTACTIC RECEPTOR 1"/>
    <property type="match status" value="1"/>
</dbReference>
<feature type="transmembrane region" description="Helical" evidence="20">
    <location>
        <begin position="70"/>
        <end position="91"/>
    </location>
</feature>
<evidence type="ECO:0000256" key="1">
    <source>
        <dbReference type="ARBA" id="ARBA00004541"/>
    </source>
</evidence>
<feature type="transmembrane region" description="Helical" evidence="20">
    <location>
        <begin position="205"/>
        <end position="230"/>
    </location>
</feature>
<evidence type="ECO:0000256" key="18">
    <source>
        <dbReference type="ARBA" id="ARBA00045990"/>
    </source>
</evidence>
<evidence type="ECO:0000256" key="17">
    <source>
        <dbReference type="ARBA" id="ARBA00033421"/>
    </source>
</evidence>
<keyword evidence="9 20" id="KW-1133">Transmembrane helix</keyword>
<name>A0ABM4G007_9AVES</name>
<accession>A0ABM4G007</accession>
<keyword evidence="13 19" id="KW-0675">Receptor</keyword>
<evidence type="ECO:0000259" key="21">
    <source>
        <dbReference type="PROSITE" id="PS50262"/>
    </source>
</evidence>
<dbReference type="SUPFAM" id="SSF81321">
    <property type="entry name" value="Family A G protein-coupled receptor-like"/>
    <property type="match status" value="1"/>
</dbReference>
<feature type="transmembrane region" description="Helical" evidence="20">
    <location>
        <begin position="280"/>
        <end position="303"/>
    </location>
</feature>
<evidence type="ECO:0000313" key="23">
    <source>
        <dbReference type="RefSeq" id="XP_067170522.1"/>
    </source>
</evidence>
<dbReference type="GeneID" id="136994970"/>
<feature type="transmembrane region" description="Helical" evidence="20">
    <location>
        <begin position="242"/>
        <end position="268"/>
    </location>
</feature>
<feature type="transmembrane region" description="Helical" evidence="20">
    <location>
        <begin position="151"/>
        <end position="174"/>
    </location>
</feature>
<keyword evidence="7" id="KW-0765">Sulfation</keyword>
<keyword evidence="12" id="KW-1015">Disulfide bond</keyword>
<evidence type="ECO:0000256" key="3">
    <source>
        <dbReference type="ARBA" id="ARBA00016344"/>
    </source>
</evidence>
<evidence type="ECO:0000256" key="11">
    <source>
        <dbReference type="ARBA" id="ARBA00023136"/>
    </source>
</evidence>
<keyword evidence="10 19" id="KW-0297">G-protein coupled receptor</keyword>
<evidence type="ECO:0000313" key="22">
    <source>
        <dbReference type="Proteomes" id="UP001652627"/>
    </source>
</evidence>
<dbReference type="InterPro" id="IPR017452">
    <property type="entry name" value="GPCR_Rhodpsn_7TM"/>
</dbReference>
<dbReference type="PRINTS" id="PR00426">
    <property type="entry name" value="C5ANPHYLTXNR"/>
</dbReference>
<evidence type="ECO:0000256" key="15">
    <source>
        <dbReference type="ARBA" id="ARBA00023329"/>
    </source>
</evidence>
<dbReference type="InterPro" id="IPR000276">
    <property type="entry name" value="GPCR_Rhodpsn"/>
</dbReference>
<keyword evidence="11 20" id="KW-0472">Membrane</keyword>
<dbReference type="PRINTS" id="PR00237">
    <property type="entry name" value="GPCRRHODOPSN"/>
</dbReference>
<evidence type="ECO:0000256" key="20">
    <source>
        <dbReference type="SAM" id="Phobius"/>
    </source>
</evidence>
<evidence type="ECO:0000256" key="4">
    <source>
        <dbReference type="ARBA" id="ARBA00022475"/>
    </source>
</evidence>
<reference evidence="23" key="1">
    <citation type="submission" date="2025-08" db="UniProtKB">
        <authorList>
            <consortium name="RefSeq"/>
        </authorList>
    </citation>
    <scope>IDENTIFICATION</scope>
    <source>
        <tissue evidence="23">Blood</tissue>
    </source>
</reference>
<keyword evidence="6" id="KW-0597">Phosphoprotein</keyword>
<gene>
    <name evidence="23" type="primary">LOC136994970</name>
</gene>
<dbReference type="RefSeq" id="XP_067170522.1">
    <property type="nucleotide sequence ID" value="XM_067314421.1"/>
</dbReference>